<feature type="compositionally biased region" description="Polar residues" evidence="2">
    <location>
        <begin position="411"/>
        <end position="422"/>
    </location>
</feature>
<dbReference type="EMBL" id="VXBC01001795">
    <property type="protein sequence ID" value="NXM11900.1"/>
    <property type="molecule type" value="Genomic_DNA"/>
</dbReference>
<feature type="region of interest" description="Disordered" evidence="2">
    <location>
        <begin position="719"/>
        <end position="743"/>
    </location>
</feature>
<evidence type="ECO:0000313" key="3">
    <source>
        <dbReference type="EMBL" id="NXM11900.1"/>
    </source>
</evidence>
<dbReference type="PANTHER" id="PTHR12353">
    <property type="entry name" value="DISKS LARGE-ASSOCIATED PROTEIN DAP SAP90/PSD-95-ASSOCIATED PROTEIN"/>
    <property type="match status" value="1"/>
</dbReference>
<dbReference type="GO" id="GO:0031616">
    <property type="term" value="C:spindle pole centrosome"/>
    <property type="evidence" value="ECO:0007669"/>
    <property type="project" value="TreeGrafter"/>
</dbReference>
<dbReference type="Pfam" id="PF03359">
    <property type="entry name" value="GKAP"/>
    <property type="match status" value="1"/>
</dbReference>
<dbReference type="GO" id="GO:0005737">
    <property type="term" value="C:cytoplasm"/>
    <property type="evidence" value="ECO:0007669"/>
    <property type="project" value="TreeGrafter"/>
</dbReference>
<feature type="region of interest" description="Disordered" evidence="2">
    <location>
        <begin position="51"/>
        <end position="91"/>
    </location>
</feature>
<comment type="caution">
    <text evidence="3">The sequence shown here is derived from an EMBL/GenBank/DDBJ whole genome shotgun (WGS) entry which is preliminary data.</text>
</comment>
<accession>A0A7L0Y7X9</accession>
<feature type="region of interest" description="Disordered" evidence="2">
    <location>
        <begin position="237"/>
        <end position="319"/>
    </location>
</feature>
<dbReference type="GO" id="GO:0023052">
    <property type="term" value="P:signaling"/>
    <property type="evidence" value="ECO:0007669"/>
    <property type="project" value="InterPro"/>
</dbReference>
<proteinExistence type="inferred from homology"/>
<reference evidence="3 4" key="1">
    <citation type="submission" date="2019-09" db="EMBL/GenBank/DDBJ databases">
        <title>Bird 10,000 Genomes (B10K) Project - Family phase.</title>
        <authorList>
            <person name="Zhang G."/>
        </authorList>
    </citation>
    <scope>NUCLEOTIDE SEQUENCE [LARGE SCALE GENOMIC DNA]</scope>
    <source>
        <strain evidence="3">B10K-DU-001-79</strain>
        <tissue evidence="3">Muscle</tissue>
    </source>
</reference>
<feature type="region of interest" description="Disordered" evidence="2">
    <location>
        <begin position="369"/>
        <end position="435"/>
    </location>
</feature>
<evidence type="ECO:0000313" key="4">
    <source>
        <dbReference type="Proteomes" id="UP000539920"/>
    </source>
</evidence>
<feature type="compositionally biased region" description="Basic and acidic residues" evidence="2">
    <location>
        <begin position="259"/>
        <end position="274"/>
    </location>
</feature>
<protein>
    <submittedName>
        <fullName evidence="3">DLGP5 protein</fullName>
    </submittedName>
</protein>
<comment type="similarity">
    <text evidence="1">Belongs to the SAPAP family.</text>
</comment>
<evidence type="ECO:0000256" key="2">
    <source>
        <dbReference type="SAM" id="MobiDB-lite"/>
    </source>
</evidence>
<dbReference type="GO" id="GO:0007059">
    <property type="term" value="P:chromosome segregation"/>
    <property type="evidence" value="ECO:0007669"/>
    <property type="project" value="TreeGrafter"/>
</dbReference>
<dbReference type="GO" id="GO:0007052">
    <property type="term" value="P:mitotic spindle organization"/>
    <property type="evidence" value="ECO:0007669"/>
    <property type="project" value="TreeGrafter"/>
</dbReference>
<dbReference type="GO" id="GO:0051642">
    <property type="term" value="P:centrosome localization"/>
    <property type="evidence" value="ECO:0007669"/>
    <property type="project" value="TreeGrafter"/>
</dbReference>
<name>A0A7L0Y7X9_9PASE</name>
<dbReference type="AlphaFoldDB" id="A0A7L0Y7X9"/>
<sequence length="828" mass="90989">MAATSQFASRYKKDLSTEALRTKVARRKSILQKENRHKLFEKGRQLGLADVNVQPSKERGIPELKENRELCSQENSSVKQKPAPNAATRRVNERREMLQRYKEEKELRKLQEQRERAKKGVFKVGLYRPPAPGFLALAAEEPAVVKPREKAAPAFSGRITRSKAKIQEGKTMIPTLIPTASNAHGQSVRSTQAGHKQMSTAKVAEKEKVLQAAAQPAPSVRVTRAAASAARQVLKPTAAAAGNQSQRKAANVGKQKKAVKPDPIKIIPSKHEVETNAGVDPGLKSSAADSKHSVPEELQQEQTSVESNNFSPRRPRTRSFAPQNFVFQPLSGLATYTVTPMSPSRANAFLTPSAVWNFSKSPVKIFEKSSETTAQKPNLKSQTSPSVKDIHEQQMTTSLKGEAGESDERTSTQGSNKTTPVSTVPAVKSDDTREQEHDVPYFRNILRTETERLLSQCLQWEGNLELDIPEDAKDLVRSTVGQTRLLIGERFKQFEGLVDNCEFKRGEKETTCTDLDGFWDMINFQIEDVNKKFDNLVKLQDNEWQPLDVPSKEVAKKKAVPSGVAKPKLEAAARAAARSRLASVKAAMREKMKQGEAAEDTHQERLPETEKVVFEAGFFRIESPVKNFSGLLPRTPGKLANPRSSIRSLLASPLCDPEDATAKQTPSGLKGFHPAQSLKMDQLPTEPPPPLDKLPDGLEQSISVVAEEMRLVAGTAEGNKVLGNSSSESKAVDGMEEMELSAAEQGQDIIMSSPEKETNSAQSGEPQIHQTDVSCSDLTLIDRNPFDMPMLDAELPFTPVKTKAQKFAAAEVFSDLIVFSPVGPSGDQ</sequence>
<feature type="compositionally biased region" description="Polar residues" evidence="2">
    <location>
        <begin position="371"/>
        <end position="386"/>
    </location>
</feature>
<gene>
    <name evidence="3" type="primary">Dlgap5</name>
    <name evidence="3" type="ORF">PLONIG_R12566</name>
</gene>
<dbReference type="GO" id="GO:0051382">
    <property type="term" value="P:kinetochore assembly"/>
    <property type="evidence" value="ECO:0007669"/>
    <property type="project" value="TreeGrafter"/>
</dbReference>
<dbReference type="GO" id="GO:0005634">
    <property type="term" value="C:nucleus"/>
    <property type="evidence" value="ECO:0007669"/>
    <property type="project" value="TreeGrafter"/>
</dbReference>
<dbReference type="InterPro" id="IPR005026">
    <property type="entry name" value="SAPAP"/>
</dbReference>
<dbReference type="PANTHER" id="PTHR12353:SF1">
    <property type="entry name" value="DISKS LARGE-ASSOCIATED PROTEIN 5"/>
    <property type="match status" value="1"/>
</dbReference>
<feature type="compositionally biased region" description="Basic and acidic residues" evidence="2">
    <location>
        <begin position="56"/>
        <end position="71"/>
    </location>
</feature>
<feature type="non-terminal residue" evidence="3">
    <location>
        <position position="1"/>
    </location>
</feature>
<dbReference type="Proteomes" id="UP000539920">
    <property type="component" value="Unassembled WGS sequence"/>
</dbReference>
<keyword evidence="4" id="KW-1185">Reference proteome</keyword>
<feature type="non-terminal residue" evidence="3">
    <location>
        <position position="828"/>
    </location>
</feature>
<feature type="compositionally biased region" description="Polar residues" evidence="2">
    <location>
        <begin position="300"/>
        <end position="311"/>
    </location>
</feature>
<dbReference type="GO" id="GO:0007346">
    <property type="term" value="P:regulation of mitotic cell cycle"/>
    <property type="evidence" value="ECO:0007669"/>
    <property type="project" value="TreeGrafter"/>
</dbReference>
<evidence type="ECO:0000256" key="1">
    <source>
        <dbReference type="ARBA" id="ARBA00008839"/>
    </source>
</evidence>
<organism evidence="3 4">
    <name type="scientific">Ploceus nigricollis</name>
    <dbReference type="NCBI Taxonomy" id="441696"/>
    <lineage>
        <taxon>Eukaryota</taxon>
        <taxon>Metazoa</taxon>
        <taxon>Chordata</taxon>
        <taxon>Craniata</taxon>
        <taxon>Vertebrata</taxon>
        <taxon>Euteleostomi</taxon>
        <taxon>Archelosauria</taxon>
        <taxon>Archosauria</taxon>
        <taxon>Dinosauria</taxon>
        <taxon>Saurischia</taxon>
        <taxon>Theropoda</taxon>
        <taxon>Coelurosauria</taxon>
        <taxon>Aves</taxon>
        <taxon>Neognathae</taxon>
        <taxon>Neoaves</taxon>
        <taxon>Telluraves</taxon>
        <taxon>Australaves</taxon>
        <taxon>Passeriformes</taxon>
        <taxon>Passeroidea</taxon>
        <taxon>Ploceidae</taxon>
        <taxon>Ploceinae</taxon>
        <taxon>Ploceus</taxon>
    </lineage>
</organism>
<dbReference type="GO" id="GO:0008017">
    <property type="term" value="F:microtubule binding"/>
    <property type="evidence" value="ECO:0007669"/>
    <property type="project" value="TreeGrafter"/>
</dbReference>